<protein>
    <submittedName>
        <fullName evidence="2">Uncharacterized protein</fullName>
    </submittedName>
</protein>
<organism evidence="2 3">
    <name type="scientific">Palleronia pontilimi</name>
    <dbReference type="NCBI Taxonomy" id="1964209"/>
    <lineage>
        <taxon>Bacteria</taxon>
        <taxon>Pseudomonadati</taxon>
        <taxon>Pseudomonadota</taxon>
        <taxon>Alphaproteobacteria</taxon>
        <taxon>Rhodobacterales</taxon>
        <taxon>Roseobacteraceae</taxon>
        <taxon>Palleronia</taxon>
    </lineage>
</organism>
<dbReference type="Proteomes" id="UP000642488">
    <property type="component" value="Unassembled WGS sequence"/>
</dbReference>
<evidence type="ECO:0000313" key="3">
    <source>
        <dbReference type="Proteomes" id="UP000642488"/>
    </source>
</evidence>
<feature type="chain" id="PRO_5038048144" evidence="1">
    <location>
        <begin position="20"/>
        <end position="504"/>
    </location>
</feature>
<proteinExistence type="predicted"/>
<dbReference type="RefSeq" id="WP_198916049.1">
    <property type="nucleotide sequence ID" value="NZ_JAEKPD010000008.1"/>
</dbReference>
<keyword evidence="3" id="KW-1185">Reference proteome</keyword>
<dbReference type="EMBL" id="JAEKPD010000008">
    <property type="protein sequence ID" value="MBJ3762869.1"/>
    <property type="molecule type" value="Genomic_DNA"/>
</dbReference>
<reference evidence="2" key="1">
    <citation type="submission" date="2020-12" db="EMBL/GenBank/DDBJ databases">
        <title>Bacterial taxonomy.</title>
        <authorList>
            <person name="Pan X."/>
        </authorList>
    </citation>
    <scope>NUCLEOTIDE SEQUENCE</scope>
    <source>
        <strain evidence="2">KCTC 52957</strain>
    </source>
</reference>
<comment type="caution">
    <text evidence="2">The sequence shown here is derived from an EMBL/GenBank/DDBJ whole genome shotgun (WGS) entry which is preliminary data.</text>
</comment>
<name>A0A934IJ38_9RHOB</name>
<feature type="signal peptide" evidence="1">
    <location>
        <begin position="1"/>
        <end position="19"/>
    </location>
</feature>
<accession>A0A934IJ38</accession>
<keyword evidence="1" id="KW-0732">Signal</keyword>
<evidence type="ECO:0000256" key="1">
    <source>
        <dbReference type="SAM" id="SignalP"/>
    </source>
</evidence>
<gene>
    <name evidence="2" type="ORF">ILP92_08940</name>
</gene>
<dbReference type="AlphaFoldDB" id="A0A934IJ38"/>
<sequence>MRSKLLIPLAFLTAGSATAQGGAPLSAIDWLSDSVALPAAMPIPEAPSAPEPPVTDNALPEAITVTRLEDLDAAPPGLFPAAARDLPQAPWSATELSELQARMGTLRPPHLATTQDLLHDLLAAQTDWPGSPDDAQLAFLARIDGLLAVGAVDPARTLLDLAGREKPRNFRRWFDIALLTGQENAGCSAMRRLPEITPTYTARVFCLARGGDWPAAALTLETATSLDVIDAAAAERLRLFLDDLADTPTLPPPSRPTPLDFAIYGAVGEPLRTASLPLAFAHADLRPITGWKARIEAAERLTRAGAIPARRLWEVYGERLPAASGGVWDRVDAVQRLDRALETGDPGAVSSALPLAWAALRDADLGQALARQHAGALGRLPLTGDASRIAAEMALIDGRDPVSPLPPFLTALHDASALDTVAETPLQVAIADGLNTEDMPAASVAMIDEGRIGIALLDAIDLLDQGATGNLDALRHGLALMRAAGQPERARRAAIEIAILEPPA</sequence>
<evidence type="ECO:0000313" key="2">
    <source>
        <dbReference type="EMBL" id="MBJ3762869.1"/>
    </source>
</evidence>